<protein>
    <submittedName>
        <fullName evidence="15">Outer membrane receptor protein involved in Fe transport</fullName>
    </submittedName>
</protein>
<keyword evidence="5 12" id="KW-0732">Signal</keyword>
<feature type="chain" id="PRO_5031556260" evidence="12">
    <location>
        <begin position="26"/>
        <end position="692"/>
    </location>
</feature>
<dbReference type="Gene3D" id="2.40.170.20">
    <property type="entry name" value="TonB-dependent receptor, beta-barrel domain"/>
    <property type="match status" value="1"/>
</dbReference>
<keyword evidence="4 10" id="KW-0812">Transmembrane</keyword>
<evidence type="ECO:0000256" key="7">
    <source>
        <dbReference type="ARBA" id="ARBA00023136"/>
    </source>
</evidence>
<evidence type="ECO:0000256" key="12">
    <source>
        <dbReference type="SAM" id="SignalP"/>
    </source>
</evidence>
<evidence type="ECO:0000256" key="10">
    <source>
        <dbReference type="PROSITE-ProRule" id="PRU01360"/>
    </source>
</evidence>
<keyword evidence="6 11" id="KW-0798">TonB box</keyword>
<dbReference type="PANTHER" id="PTHR30069:SF29">
    <property type="entry name" value="HEMOGLOBIN AND HEMOGLOBIN-HAPTOGLOBIN-BINDING PROTEIN 1-RELATED"/>
    <property type="match status" value="1"/>
</dbReference>
<dbReference type="EMBL" id="JACICY010000003">
    <property type="protein sequence ID" value="MBB3860365.1"/>
    <property type="molecule type" value="Genomic_DNA"/>
</dbReference>
<evidence type="ECO:0000256" key="9">
    <source>
        <dbReference type="ARBA" id="ARBA00023237"/>
    </source>
</evidence>
<dbReference type="AlphaFoldDB" id="A0A7W5ZUT2"/>
<evidence type="ECO:0000256" key="3">
    <source>
        <dbReference type="ARBA" id="ARBA00022452"/>
    </source>
</evidence>
<sequence length="692" mass="72699">MRRTATCLPGLLSFSAIIVPVFARAQDADIQPTPATRPIVVIGSGLQAPPAATAYNVQTIERERLLQTGSGRLEDALSSAAGFQQFRRSDSRSSNPSAQGITLRSLGGNASSRTLVLLDGVPMADPFFGYIPLSAIAPERLASARVTRGGGAGAFGAGAVAGTIELDSANADQLGLVQASAMANNRGETELSGAVAPKLGDGFAIVSGRWDRGKGFFTTPVSQRVAASARARFDAWSAGLRAVAPLSADVELQMRGLVFDDRRTLRFTGANTSSSGQDASLRLVGRGDWAFDVLAYVQARDFSNIVISSTSFRKTLDQRATPSTGVGGKAELRPPVGDAHVLRLGADVRLNDGETLEDAYSAVTGLVTARRRAGGKTSDLGLFVEDDWTIGALVLTAGARADGWTIRKGFFAEATPTGTLTTDLAFPGRSGWQSSFRGGAVLTASGTVSLRASAYTGLRLPTLNELYRSFNVVAPRNNGGVAITATQRNPALRNEKLEGFEAGVDLTPLPGLTLNATAFDNRVRHAIANVTLGSSGNTVTRQRQNVDAVHARGIELGGRMRAGQVSLEGSLAYTDAELEASGPSAALDGKRPAQTPRWAAATTLSWRPADRWSLGVTLRHTGAQFEDDLETDLLPSATTVDAFAQIPLAGPVSMVLRGENLGGETIVTRLQDGSMDIGTPRTVWAGIRIALR</sequence>
<feature type="domain" description="TonB-dependent receptor plug" evidence="14">
    <location>
        <begin position="52"/>
        <end position="163"/>
    </location>
</feature>
<dbReference type="Pfam" id="PF07715">
    <property type="entry name" value="Plug"/>
    <property type="match status" value="1"/>
</dbReference>
<feature type="signal peptide" evidence="12">
    <location>
        <begin position="1"/>
        <end position="25"/>
    </location>
</feature>
<keyword evidence="16" id="KW-1185">Reference proteome</keyword>
<gene>
    <name evidence="15" type="ORF">GGQ88_001631</name>
</gene>
<dbReference type="InterPro" id="IPR037066">
    <property type="entry name" value="Plug_dom_sf"/>
</dbReference>
<proteinExistence type="inferred from homology"/>
<evidence type="ECO:0000256" key="5">
    <source>
        <dbReference type="ARBA" id="ARBA00022729"/>
    </source>
</evidence>
<dbReference type="PANTHER" id="PTHR30069">
    <property type="entry name" value="TONB-DEPENDENT OUTER MEMBRANE RECEPTOR"/>
    <property type="match status" value="1"/>
</dbReference>
<dbReference type="GO" id="GO:0044718">
    <property type="term" value="P:siderophore transmembrane transport"/>
    <property type="evidence" value="ECO:0007669"/>
    <property type="project" value="TreeGrafter"/>
</dbReference>
<keyword evidence="9 10" id="KW-0998">Cell outer membrane</keyword>
<evidence type="ECO:0000256" key="1">
    <source>
        <dbReference type="ARBA" id="ARBA00004571"/>
    </source>
</evidence>
<evidence type="ECO:0000256" key="4">
    <source>
        <dbReference type="ARBA" id="ARBA00022692"/>
    </source>
</evidence>
<dbReference type="InterPro" id="IPR036942">
    <property type="entry name" value="Beta-barrel_TonB_sf"/>
</dbReference>
<evidence type="ECO:0000256" key="2">
    <source>
        <dbReference type="ARBA" id="ARBA00022448"/>
    </source>
</evidence>
<reference evidence="15 16" key="1">
    <citation type="submission" date="2020-08" db="EMBL/GenBank/DDBJ databases">
        <title>Genomic Encyclopedia of Type Strains, Phase IV (KMG-IV): sequencing the most valuable type-strain genomes for metagenomic binning, comparative biology and taxonomic classification.</title>
        <authorList>
            <person name="Goeker M."/>
        </authorList>
    </citation>
    <scope>NUCLEOTIDE SEQUENCE [LARGE SCALE GENOMIC DNA]</scope>
    <source>
        <strain evidence="15 16">DSM 14552</strain>
    </source>
</reference>
<organism evidence="15 16">
    <name type="scientific">Novosphingobium hassiacum</name>
    <dbReference type="NCBI Taxonomy" id="173676"/>
    <lineage>
        <taxon>Bacteria</taxon>
        <taxon>Pseudomonadati</taxon>
        <taxon>Pseudomonadota</taxon>
        <taxon>Alphaproteobacteria</taxon>
        <taxon>Sphingomonadales</taxon>
        <taxon>Sphingomonadaceae</taxon>
        <taxon>Novosphingobium</taxon>
    </lineage>
</organism>
<accession>A0A7W5ZUT2</accession>
<dbReference type="GO" id="GO:0009279">
    <property type="term" value="C:cell outer membrane"/>
    <property type="evidence" value="ECO:0007669"/>
    <property type="project" value="UniProtKB-SubCell"/>
</dbReference>
<evidence type="ECO:0000313" key="16">
    <source>
        <dbReference type="Proteomes" id="UP000562395"/>
    </source>
</evidence>
<keyword evidence="3 10" id="KW-1134">Transmembrane beta strand</keyword>
<evidence type="ECO:0000259" key="13">
    <source>
        <dbReference type="Pfam" id="PF00593"/>
    </source>
</evidence>
<comment type="caution">
    <text evidence="15">The sequence shown here is derived from an EMBL/GenBank/DDBJ whole genome shotgun (WGS) entry which is preliminary data.</text>
</comment>
<dbReference type="Gene3D" id="2.170.130.10">
    <property type="entry name" value="TonB-dependent receptor, plug domain"/>
    <property type="match status" value="1"/>
</dbReference>
<evidence type="ECO:0000313" key="15">
    <source>
        <dbReference type="EMBL" id="MBB3860365.1"/>
    </source>
</evidence>
<dbReference type="InterPro" id="IPR039426">
    <property type="entry name" value="TonB-dep_rcpt-like"/>
</dbReference>
<comment type="similarity">
    <text evidence="10 11">Belongs to the TonB-dependent receptor family.</text>
</comment>
<dbReference type="Proteomes" id="UP000562395">
    <property type="component" value="Unassembled WGS sequence"/>
</dbReference>
<keyword evidence="2 10" id="KW-0813">Transport</keyword>
<dbReference type="InterPro" id="IPR012910">
    <property type="entry name" value="Plug_dom"/>
</dbReference>
<evidence type="ECO:0000256" key="11">
    <source>
        <dbReference type="RuleBase" id="RU003357"/>
    </source>
</evidence>
<dbReference type="InterPro" id="IPR000531">
    <property type="entry name" value="Beta-barrel_TonB"/>
</dbReference>
<dbReference type="PROSITE" id="PS52016">
    <property type="entry name" value="TONB_DEPENDENT_REC_3"/>
    <property type="match status" value="1"/>
</dbReference>
<dbReference type="Pfam" id="PF00593">
    <property type="entry name" value="TonB_dep_Rec_b-barrel"/>
    <property type="match status" value="1"/>
</dbReference>
<evidence type="ECO:0000256" key="8">
    <source>
        <dbReference type="ARBA" id="ARBA00023170"/>
    </source>
</evidence>
<comment type="subcellular location">
    <subcellularLocation>
        <location evidence="1 10">Cell outer membrane</location>
        <topology evidence="1 10">Multi-pass membrane protein</topology>
    </subcellularLocation>
</comment>
<feature type="domain" description="TonB-dependent receptor-like beta-barrel" evidence="13">
    <location>
        <begin position="260"/>
        <end position="661"/>
    </location>
</feature>
<evidence type="ECO:0000259" key="14">
    <source>
        <dbReference type="Pfam" id="PF07715"/>
    </source>
</evidence>
<keyword evidence="7 10" id="KW-0472">Membrane</keyword>
<dbReference type="RefSeq" id="WP_183612635.1">
    <property type="nucleotide sequence ID" value="NZ_JACICY010000003.1"/>
</dbReference>
<keyword evidence="8 15" id="KW-0675">Receptor</keyword>
<name>A0A7W5ZUT2_9SPHN</name>
<dbReference type="GO" id="GO:0015344">
    <property type="term" value="F:siderophore uptake transmembrane transporter activity"/>
    <property type="evidence" value="ECO:0007669"/>
    <property type="project" value="TreeGrafter"/>
</dbReference>
<dbReference type="SUPFAM" id="SSF56935">
    <property type="entry name" value="Porins"/>
    <property type="match status" value="1"/>
</dbReference>
<evidence type="ECO:0000256" key="6">
    <source>
        <dbReference type="ARBA" id="ARBA00023077"/>
    </source>
</evidence>